<gene>
    <name evidence="3" type="ORF">LZ518_01475</name>
</gene>
<proteinExistence type="predicted"/>
<evidence type="ECO:0000313" key="3">
    <source>
        <dbReference type="EMBL" id="MCL6739809.1"/>
    </source>
</evidence>
<dbReference type="Proteomes" id="UP001165383">
    <property type="component" value="Unassembled WGS sequence"/>
</dbReference>
<evidence type="ECO:0000256" key="1">
    <source>
        <dbReference type="SAM" id="Phobius"/>
    </source>
</evidence>
<comment type="caution">
    <text evidence="3">The sequence shown here is derived from an EMBL/GenBank/DDBJ whole genome shotgun (WGS) entry which is preliminary data.</text>
</comment>
<keyword evidence="1" id="KW-0812">Transmembrane</keyword>
<keyword evidence="4" id="KW-1185">Reference proteome</keyword>
<keyword evidence="1" id="KW-0472">Membrane</keyword>
<dbReference type="RefSeq" id="WP_249914282.1">
    <property type="nucleotide sequence ID" value="NZ_JAMGBB010000001.1"/>
</dbReference>
<dbReference type="InterPro" id="IPR039523">
    <property type="entry name" value="RimK-rel_E_lig_ATP-grasp"/>
</dbReference>
<keyword evidence="1" id="KW-1133">Transmembrane helix</keyword>
<sequence length="434" mass="47710">MTNSMSEANDQIVTLKAAQKSTYRVAGVPVILRRAFASKPTDALELMRAAYARNYFRTVSAIDRRRALRALVTWPFVFVSHLWIYARLNGRIVADRYGRSIPAQVADQVRLYLRHGILPRWYYIFSLYEERPRRHARDFLNRFETKLAIFRLINWPGTSPLNDKAKFAAHCLANGIDSVPLILIARDRQLDWLGAEKHQLPPRDLFIKPLNARGGKGAERWDHAGGGVFTSTGGKTASSAELVARLLEESESIPRLVQPRMVNHPAIADLSNGALSTARIMTCLDEKGGAEVVAAVFRMAIGRNTVVDNIHAGGIAAEVGLTDGKLGPASNLGDDVRLGWLSTHPDTGAAIEGRTLPLWREACLLAVSAHKAFSDRTVIGWDIAITADGPMLVEGNSGPDVDLLQRPMRRGLGAGRLGELIAFHLVKRGISPPL</sequence>
<accession>A0ABT0S5Z3</accession>
<name>A0ABT0S5Z3_9SPHN</name>
<dbReference type="EMBL" id="JAMGBB010000001">
    <property type="protein sequence ID" value="MCL6739809.1"/>
    <property type="molecule type" value="Genomic_DNA"/>
</dbReference>
<reference evidence="3" key="1">
    <citation type="submission" date="2022-05" db="EMBL/GenBank/DDBJ databases">
        <authorList>
            <person name="Jo J.-H."/>
            <person name="Im W.-T."/>
        </authorList>
    </citation>
    <scope>NUCLEOTIDE SEQUENCE</scope>
    <source>
        <strain evidence="3">RB56-2</strain>
    </source>
</reference>
<protein>
    <recommendedName>
        <fullName evidence="2">Alpha-L-glutamate ligase-related protein ATP-grasp domain-containing protein</fullName>
    </recommendedName>
</protein>
<organism evidence="3 4">
    <name type="scientific">Sphingomonas brevis</name>
    <dbReference type="NCBI Taxonomy" id="2908206"/>
    <lineage>
        <taxon>Bacteria</taxon>
        <taxon>Pseudomonadati</taxon>
        <taxon>Pseudomonadota</taxon>
        <taxon>Alphaproteobacteria</taxon>
        <taxon>Sphingomonadales</taxon>
        <taxon>Sphingomonadaceae</taxon>
        <taxon>Sphingomonas</taxon>
    </lineage>
</organism>
<feature type="transmembrane region" description="Helical" evidence="1">
    <location>
        <begin position="67"/>
        <end position="86"/>
    </location>
</feature>
<evidence type="ECO:0000259" key="2">
    <source>
        <dbReference type="Pfam" id="PF14397"/>
    </source>
</evidence>
<dbReference type="Gene3D" id="3.30.470.20">
    <property type="entry name" value="ATP-grasp fold, B domain"/>
    <property type="match status" value="1"/>
</dbReference>
<dbReference type="Pfam" id="PF14397">
    <property type="entry name" value="ATPgrasp_ST"/>
    <property type="match status" value="1"/>
</dbReference>
<evidence type="ECO:0000313" key="4">
    <source>
        <dbReference type="Proteomes" id="UP001165383"/>
    </source>
</evidence>
<feature type="domain" description="Alpha-L-glutamate ligase-related protein ATP-grasp" evidence="2">
    <location>
        <begin position="161"/>
        <end position="412"/>
    </location>
</feature>